<organism evidence="2 3">
    <name type="scientific">Stachybotrys elegans</name>
    <dbReference type="NCBI Taxonomy" id="80388"/>
    <lineage>
        <taxon>Eukaryota</taxon>
        <taxon>Fungi</taxon>
        <taxon>Dikarya</taxon>
        <taxon>Ascomycota</taxon>
        <taxon>Pezizomycotina</taxon>
        <taxon>Sordariomycetes</taxon>
        <taxon>Hypocreomycetidae</taxon>
        <taxon>Hypocreales</taxon>
        <taxon>Stachybotryaceae</taxon>
        <taxon>Stachybotrys</taxon>
    </lineage>
</organism>
<sequence length="552" mass="60911">MEARSLADLNQLASNPPQYPVNPTRETHEPLVLYISRVPGTRDVILSTFKPGLKNVTAEDVSSSFYYVHHELPSAEPWPAPSRVRDDANGRSSEDSLSSSMVIRRKPLPPDARPMTPESIRSNPLAPPGYSSGRPSHDQTRLTPDSLIIPQPGLEPRTGRPRAATTGTDTSSQSHPFPSHADGQPTTSMPRKPVGPRPMDDEEQPPPLPERNPPLPPRPNSQNHVSYSKPPSPTKRAHPIGTPFTLTLIRRDPSSGMQWNVGKITSHQPDLPEQADWDTIFPAQPMARLHSSPRHPAIEVRIENSGYAKFRNMPRRSMDTRPSGLCAPLPLPSEDMTKPDGGFFARQVVMEYTKSWTTNLKEMLRKHHGRSDSVPVINTNGPTSPTDGDSLNGVKPIGYTFATPWDGRCQFRTGNGGRSLRCHVHQDGSTINFNPLVGGQDNDAPTSSVVSELRFNLPSSELFGSDRDPNAQRRGHFGKFFRQDAPSDESLPDDEPVSPFEMHLGKEKAGGGNRGTRAKLGKLIIYNDGLKMLDLLVSANIGVWWAAWERSF</sequence>
<dbReference type="EMBL" id="JAGPNK010000001">
    <property type="protein sequence ID" value="KAH7327726.1"/>
    <property type="molecule type" value="Genomic_DNA"/>
</dbReference>
<feature type="compositionally biased region" description="Pro residues" evidence="1">
    <location>
        <begin position="205"/>
        <end position="219"/>
    </location>
</feature>
<keyword evidence="3" id="KW-1185">Reference proteome</keyword>
<dbReference type="AlphaFoldDB" id="A0A8K0T0C6"/>
<dbReference type="OrthoDB" id="5426191at2759"/>
<reference evidence="2" key="1">
    <citation type="journal article" date="2021" name="Nat. Commun.">
        <title>Genetic determinants of endophytism in the Arabidopsis root mycobiome.</title>
        <authorList>
            <person name="Mesny F."/>
            <person name="Miyauchi S."/>
            <person name="Thiergart T."/>
            <person name="Pickel B."/>
            <person name="Atanasova L."/>
            <person name="Karlsson M."/>
            <person name="Huettel B."/>
            <person name="Barry K.W."/>
            <person name="Haridas S."/>
            <person name="Chen C."/>
            <person name="Bauer D."/>
            <person name="Andreopoulos W."/>
            <person name="Pangilinan J."/>
            <person name="LaButti K."/>
            <person name="Riley R."/>
            <person name="Lipzen A."/>
            <person name="Clum A."/>
            <person name="Drula E."/>
            <person name="Henrissat B."/>
            <person name="Kohler A."/>
            <person name="Grigoriev I.V."/>
            <person name="Martin F.M."/>
            <person name="Hacquard S."/>
        </authorList>
    </citation>
    <scope>NUCLEOTIDE SEQUENCE</scope>
    <source>
        <strain evidence="2">MPI-CAGE-CH-0235</strain>
    </source>
</reference>
<protein>
    <recommendedName>
        <fullName evidence="4">Oxidoreductase-like protein</fullName>
    </recommendedName>
</protein>
<proteinExistence type="predicted"/>
<feature type="region of interest" description="Disordered" evidence="1">
    <location>
        <begin position="367"/>
        <end position="392"/>
    </location>
</feature>
<name>A0A8K0T0C6_9HYPO</name>
<feature type="compositionally biased region" description="Basic and acidic residues" evidence="1">
    <location>
        <begin position="83"/>
        <end position="94"/>
    </location>
</feature>
<feature type="region of interest" description="Disordered" evidence="1">
    <location>
        <begin position="76"/>
        <end position="240"/>
    </location>
</feature>
<feature type="compositionally biased region" description="Polar residues" evidence="1">
    <location>
        <begin position="376"/>
        <end position="389"/>
    </location>
</feature>
<evidence type="ECO:0000313" key="2">
    <source>
        <dbReference type="EMBL" id="KAH7327726.1"/>
    </source>
</evidence>
<dbReference type="Proteomes" id="UP000813444">
    <property type="component" value="Unassembled WGS sequence"/>
</dbReference>
<comment type="caution">
    <text evidence="2">The sequence shown here is derived from an EMBL/GenBank/DDBJ whole genome shotgun (WGS) entry which is preliminary data.</text>
</comment>
<evidence type="ECO:0000313" key="3">
    <source>
        <dbReference type="Proteomes" id="UP000813444"/>
    </source>
</evidence>
<feature type="compositionally biased region" description="Acidic residues" evidence="1">
    <location>
        <begin position="486"/>
        <end position="496"/>
    </location>
</feature>
<feature type="region of interest" description="Disordered" evidence="1">
    <location>
        <begin position="1"/>
        <end position="25"/>
    </location>
</feature>
<evidence type="ECO:0008006" key="4">
    <source>
        <dbReference type="Google" id="ProtNLM"/>
    </source>
</evidence>
<accession>A0A8K0T0C6</accession>
<gene>
    <name evidence="2" type="ORF">B0I35DRAFT_447895</name>
</gene>
<feature type="region of interest" description="Disordered" evidence="1">
    <location>
        <begin position="481"/>
        <end position="513"/>
    </location>
</feature>
<evidence type="ECO:0000256" key="1">
    <source>
        <dbReference type="SAM" id="MobiDB-lite"/>
    </source>
</evidence>